<name>A0A554VKE8_9FLAO</name>
<dbReference type="RefSeq" id="WP_143916606.1">
    <property type="nucleotide sequence ID" value="NZ_CANMIK010000024.1"/>
</dbReference>
<dbReference type="Gene3D" id="3.40.50.1820">
    <property type="entry name" value="alpha/beta hydrolase"/>
    <property type="match status" value="1"/>
</dbReference>
<dbReference type="AlphaFoldDB" id="A0A554VKE8"/>
<dbReference type="OrthoDB" id="659408at2"/>
<comment type="caution">
    <text evidence="1">The sequence shown here is derived from an EMBL/GenBank/DDBJ whole genome shotgun (WGS) entry which is preliminary data.</text>
</comment>
<sequence>MTKNIYYVSGLGADERVFTFLKIENANETFIKWLEPNKKESLDSYSKRLIDQIDRSKPIILIGVSFGGIVVQEIAKHIQVEKLIIISSVKSFKDYGLNLKLASFTKIYKIVPSFILKWSNKLTADYYFGTESKEESKLLNAIINDTDERFMVWAIDKIMQWKNFSQAKYNIIHIQGSKDRIFTNRNIDNTIWIKGGGHFMIVNKANEISDIINQSLAKM</sequence>
<keyword evidence="1" id="KW-0378">Hydrolase</keyword>
<dbReference type="Proteomes" id="UP000318833">
    <property type="component" value="Unassembled WGS sequence"/>
</dbReference>
<keyword evidence="2" id="KW-1185">Reference proteome</keyword>
<organism evidence="1 2">
    <name type="scientific">Aquimarina algiphila</name>
    <dbReference type="NCBI Taxonomy" id="2047982"/>
    <lineage>
        <taxon>Bacteria</taxon>
        <taxon>Pseudomonadati</taxon>
        <taxon>Bacteroidota</taxon>
        <taxon>Flavobacteriia</taxon>
        <taxon>Flavobacteriales</taxon>
        <taxon>Flavobacteriaceae</taxon>
        <taxon>Aquimarina</taxon>
    </lineage>
</organism>
<protein>
    <submittedName>
        <fullName evidence="1">Alpha/beta hydrolase</fullName>
    </submittedName>
</protein>
<proteinExistence type="predicted"/>
<dbReference type="EMBL" id="VLNR01000022">
    <property type="protein sequence ID" value="TSE08481.1"/>
    <property type="molecule type" value="Genomic_DNA"/>
</dbReference>
<gene>
    <name evidence="1" type="ORF">FOF46_11965</name>
</gene>
<dbReference type="SUPFAM" id="SSF53474">
    <property type="entry name" value="alpha/beta-Hydrolases"/>
    <property type="match status" value="1"/>
</dbReference>
<dbReference type="GO" id="GO:0016787">
    <property type="term" value="F:hydrolase activity"/>
    <property type="evidence" value="ECO:0007669"/>
    <property type="project" value="UniProtKB-KW"/>
</dbReference>
<reference evidence="1 2" key="1">
    <citation type="submission" date="2019-07" db="EMBL/GenBank/DDBJ databases">
        <title>The draft genome sequence of Aquimarina algiphila M91.</title>
        <authorList>
            <person name="Meng X."/>
        </authorList>
    </citation>
    <scope>NUCLEOTIDE SEQUENCE [LARGE SCALE GENOMIC DNA]</scope>
    <source>
        <strain evidence="1 2">M91</strain>
    </source>
</reference>
<evidence type="ECO:0000313" key="1">
    <source>
        <dbReference type="EMBL" id="TSE08481.1"/>
    </source>
</evidence>
<accession>A0A554VKE8</accession>
<dbReference type="InterPro" id="IPR029058">
    <property type="entry name" value="AB_hydrolase_fold"/>
</dbReference>
<evidence type="ECO:0000313" key="2">
    <source>
        <dbReference type="Proteomes" id="UP000318833"/>
    </source>
</evidence>